<dbReference type="GO" id="GO:0043565">
    <property type="term" value="F:sequence-specific DNA binding"/>
    <property type="evidence" value="ECO:0007669"/>
    <property type="project" value="InterPro"/>
</dbReference>
<feature type="domain" description="HSF-type DNA-binding" evidence="7">
    <location>
        <begin position="156"/>
        <end position="263"/>
    </location>
</feature>
<name>A0A507B234_9PEZI</name>
<feature type="region of interest" description="Disordered" evidence="6">
    <location>
        <begin position="229"/>
        <end position="248"/>
    </location>
</feature>
<dbReference type="InParanoid" id="A0A507B234"/>
<evidence type="ECO:0000256" key="1">
    <source>
        <dbReference type="ARBA" id="ARBA00004123"/>
    </source>
</evidence>
<feature type="region of interest" description="Disordered" evidence="6">
    <location>
        <begin position="552"/>
        <end position="614"/>
    </location>
</feature>
<feature type="region of interest" description="Disordered" evidence="6">
    <location>
        <begin position="260"/>
        <end position="287"/>
    </location>
</feature>
<dbReference type="PANTHER" id="PTHR10015">
    <property type="entry name" value="HEAT SHOCK TRANSCRIPTION FACTOR"/>
    <property type="match status" value="1"/>
</dbReference>
<feature type="region of interest" description="Disordered" evidence="6">
    <location>
        <begin position="445"/>
        <end position="498"/>
    </location>
</feature>
<reference evidence="8 9" key="1">
    <citation type="submission" date="2019-06" db="EMBL/GenBank/DDBJ databases">
        <title>Draft genome sequence of the filamentous fungus Phialemoniopsis curvata isolated from diesel fuel.</title>
        <authorList>
            <person name="Varaljay V.A."/>
            <person name="Lyon W.J."/>
            <person name="Crouch A.L."/>
            <person name="Drake C.E."/>
            <person name="Hollomon J.M."/>
            <person name="Nadeau L.J."/>
            <person name="Nunn H.S."/>
            <person name="Stevenson B.S."/>
            <person name="Bojanowski C.L."/>
            <person name="Crookes-Goodson W.J."/>
        </authorList>
    </citation>
    <scope>NUCLEOTIDE SEQUENCE [LARGE SCALE GENOMIC DNA]</scope>
    <source>
        <strain evidence="8 9">D216</strain>
    </source>
</reference>
<dbReference type="EMBL" id="SKBQ01000056">
    <property type="protein sequence ID" value="TPX10610.1"/>
    <property type="molecule type" value="Genomic_DNA"/>
</dbReference>
<evidence type="ECO:0000256" key="2">
    <source>
        <dbReference type="ARBA" id="ARBA00006403"/>
    </source>
</evidence>
<dbReference type="GO" id="GO:0003700">
    <property type="term" value="F:DNA-binding transcription factor activity"/>
    <property type="evidence" value="ECO:0007669"/>
    <property type="project" value="InterPro"/>
</dbReference>
<dbReference type="FunFam" id="1.10.10.10:FF:000173">
    <property type="entry name" value="Heat shock transcription factor Hsf1"/>
    <property type="match status" value="1"/>
</dbReference>
<protein>
    <recommendedName>
        <fullName evidence="7">HSF-type DNA-binding domain-containing protein</fullName>
    </recommendedName>
</protein>
<feature type="compositionally biased region" description="Low complexity" evidence="6">
    <location>
        <begin position="567"/>
        <end position="593"/>
    </location>
</feature>
<dbReference type="Pfam" id="PF00447">
    <property type="entry name" value="HSF_DNA-bind"/>
    <property type="match status" value="1"/>
</dbReference>
<dbReference type="Gene3D" id="1.10.10.10">
    <property type="entry name" value="Winged helix-like DNA-binding domain superfamily/Winged helix DNA-binding domain"/>
    <property type="match status" value="1"/>
</dbReference>
<evidence type="ECO:0000256" key="3">
    <source>
        <dbReference type="ARBA" id="ARBA00023125"/>
    </source>
</evidence>
<keyword evidence="4" id="KW-0539">Nucleus</keyword>
<evidence type="ECO:0000256" key="6">
    <source>
        <dbReference type="SAM" id="MobiDB-lite"/>
    </source>
</evidence>
<dbReference type="GO" id="GO:0005634">
    <property type="term" value="C:nucleus"/>
    <property type="evidence" value="ECO:0007669"/>
    <property type="project" value="UniProtKB-SubCell"/>
</dbReference>
<organism evidence="8 9">
    <name type="scientific">Thyridium curvatum</name>
    <dbReference type="NCBI Taxonomy" id="1093900"/>
    <lineage>
        <taxon>Eukaryota</taxon>
        <taxon>Fungi</taxon>
        <taxon>Dikarya</taxon>
        <taxon>Ascomycota</taxon>
        <taxon>Pezizomycotina</taxon>
        <taxon>Sordariomycetes</taxon>
        <taxon>Sordariomycetidae</taxon>
        <taxon>Thyridiales</taxon>
        <taxon>Thyridiaceae</taxon>
        <taxon>Thyridium</taxon>
    </lineage>
</organism>
<dbReference type="OrthoDB" id="60033at2759"/>
<dbReference type="PRINTS" id="PR00056">
    <property type="entry name" value="HSFDOMAIN"/>
</dbReference>
<sequence length="759" mass="82211">MSAPNPRKRPAPGAAPAMAMPQTQQPFVISPQDPLLGWNAALPDGSGTYIDPAANVSQYMLNAQPQYAQGFQQNPAPTQMSTSTAIARRAPNRALVPTRPSLPPYDGSSNAWTFHTDADGETPSTSNEAVDDSDNIEALEAKARQVKQEAQKSRKSIPPFVQKLSSYLEEQKNTDLIRWSDKGDSFIVLDEDEFARTLIPELFKHNNYASFVRQLNMYGFHKRVGLSDNSMKASERKNKSPSEYVNPYFRRGHPNLLWLINKPKSSKRGNQSAKKEEPRDGDSEDEAVVDEAVPQTYPPAQTPGPRSLPPASDFVQLHRADLERIGKHIASLQEQQKTMSGIISKLRNDHNALYQQAVAFQTMHERHENSINAILNFLANVFRKSLEDQGAQNGVQDLLASIIPNAQIPKGSVVDLGDFSEAFQHQPSPAPNPTATPRRQQRLLPPIPQQGRAGSNPPSVPGTTNPQAAPYRTGTVGPTGTVTELYDTPSEAPTPDYLRHELQSNPQESMMKIINGTNAGSAATAFDLPEMAANTPVNLTNEQRNKLVGVMSGHSAAPTPAPSGQQAPVAAPMANHAPAAASNPAPSTSPINSLSPFLKSSIPPPFPELQKDSEEVEQLRRLSADQSHKIEDLSHLLVSYSPSGHIPGLDYEGSQGPGYFDIDQFITNDAYDNDAAFNGGDFSGADAHGHHALGPDGTDFNFSLDPGYSNANSVGNLPVPGTTEPHSSANTPSPAGTEEIPRHDLDQSPVSNSKRRRVS</sequence>
<feature type="region of interest" description="Disordered" evidence="6">
    <location>
        <begin position="95"/>
        <end position="130"/>
    </location>
</feature>
<feature type="compositionally biased region" description="Polar residues" evidence="6">
    <location>
        <begin position="724"/>
        <end position="734"/>
    </location>
</feature>
<feature type="region of interest" description="Disordered" evidence="6">
    <location>
        <begin position="711"/>
        <end position="759"/>
    </location>
</feature>
<comment type="caution">
    <text evidence="8">The sequence shown here is derived from an EMBL/GenBank/DDBJ whole genome shotgun (WGS) entry which is preliminary data.</text>
</comment>
<dbReference type="GeneID" id="41975943"/>
<dbReference type="STRING" id="1093900.A0A507B234"/>
<evidence type="ECO:0000256" key="4">
    <source>
        <dbReference type="ARBA" id="ARBA00023242"/>
    </source>
</evidence>
<evidence type="ECO:0000313" key="9">
    <source>
        <dbReference type="Proteomes" id="UP000319257"/>
    </source>
</evidence>
<evidence type="ECO:0000313" key="8">
    <source>
        <dbReference type="EMBL" id="TPX10610.1"/>
    </source>
</evidence>
<feature type="compositionally biased region" description="Low complexity" evidence="6">
    <location>
        <begin position="473"/>
        <end position="483"/>
    </location>
</feature>
<dbReference type="InterPro" id="IPR000232">
    <property type="entry name" value="HSF_DNA-bd"/>
</dbReference>
<dbReference type="PANTHER" id="PTHR10015:SF427">
    <property type="entry name" value="HEAT SHOCK FACTOR PROTEIN"/>
    <property type="match status" value="1"/>
</dbReference>
<keyword evidence="3" id="KW-0238">DNA-binding</keyword>
<evidence type="ECO:0000256" key="5">
    <source>
        <dbReference type="RuleBase" id="RU004020"/>
    </source>
</evidence>
<accession>A0A507B234</accession>
<dbReference type="RefSeq" id="XP_030992321.1">
    <property type="nucleotide sequence ID" value="XM_031143357.1"/>
</dbReference>
<comment type="subcellular location">
    <subcellularLocation>
        <location evidence="1">Nucleus</location>
    </subcellularLocation>
</comment>
<dbReference type="AlphaFoldDB" id="A0A507B234"/>
<dbReference type="InterPro" id="IPR036390">
    <property type="entry name" value="WH_DNA-bd_sf"/>
</dbReference>
<proteinExistence type="inferred from homology"/>
<comment type="similarity">
    <text evidence="2 5">Belongs to the HSF family.</text>
</comment>
<dbReference type="InterPro" id="IPR036388">
    <property type="entry name" value="WH-like_DNA-bd_sf"/>
</dbReference>
<dbReference type="SMART" id="SM00415">
    <property type="entry name" value="HSF"/>
    <property type="match status" value="1"/>
</dbReference>
<dbReference type="Proteomes" id="UP000319257">
    <property type="component" value="Unassembled WGS sequence"/>
</dbReference>
<dbReference type="SUPFAM" id="SSF46785">
    <property type="entry name" value="Winged helix' DNA-binding domain"/>
    <property type="match status" value="1"/>
</dbReference>
<evidence type="ECO:0000259" key="7">
    <source>
        <dbReference type="SMART" id="SM00415"/>
    </source>
</evidence>
<gene>
    <name evidence="8" type="ORF">E0L32_008496</name>
</gene>
<keyword evidence="9" id="KW-1185">Reference proteome</keyword>